<proteinExistence type="predicted"/>
<dbReference type="Proteomes" id="UP000756710">
    <property type="component" value="Unassembled WGS sequence"/>
</dbReference>
<reference evidence="2 3" key="1">
    <citation type="submission" date="2021-03" db="EMBL/GenBank/DDBJ databases">
        <title>Genomic Encyclopedia of Type Strains, Phase IV (KMG-IV): sequencing the most valuable type-strain genomes for metagenomic binning, comparative biology and taxonomic classification.</title>
        <authorList>
            <person name="Goeker M."/>
        </authorList>
    </citation>
    <scope>NUCLEOTIDE SEQUENCE [LARGE SCALE GENOMIC DNA]</scope>
    <source>
        <strain evidence="2 3">DSM 41954</strain>
    </source>
</reference>
<gene>
    <name evidence="2" type="ORF">J2Z30_008725</name>
</gene>
<sequence length="184" mass="18513">MIRAGRGEAVSGAALGAAGGNGVGNHGDKVALRGFTDGAALPGVFDEALPGRLRHLRHVPARRRPASPGRFGAGVARFALGAVEDRGVRGARRGAVARRERPPAGTWSRAADSVSSGVFCVPPPCGRTLGAGIGGLSISCGPSGTIPLHLPRPVPRSPDGSPRRTRSLKEGGDAAVARGGDGRA</sequence>
<protein>
    <submittedName>
        <fullName evidence="2">Uncharacterized protein</fullName>
    </submittedName>
</protein>
<evidence type="ECO:0000256" key="1">
    <source>
        <dbReference type="SAM" id="MobiDB-lite"/>
    </source>
</evidence>
<keyword evidence="3" id="KW-1185">Reference proteome</keyword>
<accession>A0ABS4N6P4</accession>
<evidence type="ECO:0000313" key="3">
    <source>
        <dbReference type="Proteomes" id="UP000756710"/>
    </source>
</evidence>
<organism evidence="2 3">
    <name type="scientific">Streptomyces iranensis</name>
    <dbReference type="NCBI Taxonomy" id="576784"/>
    <lineage>
        <taxon>Bacteria</taxon>
        <taxon>Bacillati</taxon>
        <taxon>Actinomycetota</taxon>
        <taxon>Actinomycetes</taxon>
        <taxon>Kitasatosporales</taxon>
        <taxon>Streptomycetaceae</taxon>
        <taxon>Streptomyces</taxon>
        <taxon>Streptomyces violaceusniger group</taxon>
    </lineage>
</organism>
<name>A0ABS4N6P4_9ACTN</name>
<evidence type="ECO:0000313" key="2">
    <source>
        <dbReference type="EMBL" id="MBP2067658.1"/>
    </source>
</evidence>
<feature type="region of interest" description="Disordered" evidence="1">
    <location>
        <begin position="147"/>
        <end position="184"/>
    </location>
</feature>
<comment type="caution">
    <text evidence="2">The sequence shown here is derived from an EMBL/GenBank/DDBJ whole genome shotgun (WGS) entry which is preliminary data.</text>
</comment>
<dbReference type="EMBL" id="JAGGLR010000032">
    <property type="protein sequence ID" value="MBP2067658.1"/>
    <property type="molecule type" value="Genomic_DNA"/>
</dbReference>